<reference evidence="5 6" key="1">
    <citation type="journal article" date="2015" name="Microbiome">
        <title>Genomic resolution of linkages in carbon, nitrogen, and sulfur cycling among widespread estuary sediment bacteria.</title>
        <authorList>
            <person name="Baker B.J."/>
            <person name="Lazar C.S."/>
            <person name="Teske A.P."/>
            <person name="Dick G.J."/>
        </authorList>
    </citation>
    <scope>NUCLEOTIDE SEQUENCE [LARGE SCALE GENOMIC DNA]</scope>
    <source>
        <strain evidence="5">DG_54_3</strain>
    </source>
</reference>
<evidence type="ECO:0000313" key="5">
    <source>
        <dbReference type="EMBL" id="KPJ63851.1"/>
    </source>
</evidence>
<accession>A0A0S7XNS3</accession>
<keyword evidence="2" id="KW-0408">Iron</keyword>
<comment type="caution">
    <text evidence="5">The sequence shown here is derived from an EMBL/GenBank/DDBJ whole genome shotgun (WGS) entry which is preliminary data.</text>
</comment>
<dbReference type="Proteomes" id="UP000051861">
    <property type="component" value="Unassembled WGS sequence"/>
</dbReference>
<dbReference type="PROSITE" id="PS51379">
    <property type="entry name" value="4FE4S_FER_2"/>
    <property type="match status" value="2"/>
</dbReference>
<proteinExistence type="predicted"/>
<dbReference type="Pfam" id="PF00037">
    <property type="entry name" value="Fer4"/>
    <property type="match status" value="2"/>
</dbReference>
<evidence type="ECO:0000256" key="2">
    <source>
        <dbReference type="ARBA" id="ARBA00023004"/>
    </source>
</evidence>
<keyword evidence="3" id="KW-0411">Iron-sulfur</keyword>
<dbReference type="InterPro" id="IPR017900">
    <property type="entry name" value="4Fe4S_Fe_S_CS"/>
</dbReference>
<dbReference type="Gene3D" id="3.30.70.20">
    <property type="match status" value="1"/>
</dbReference>
<dbReference type="GO" id="GO:0051536">
    <property type="term" value="F:iron-sulfur cluster binding"/>
    <property type="evidence" value="ECO:0007669"/>
    <property type="project" value="UniProtKB-KW"/>
</dbReference>
<dbReference type="SUPFAM" id="SSF54862">
    <property type="entry name" value="4Fe-4S ferredoxins"/>
    <property type="match status" value="1"/>
</dbReference>
<name>A0A0S7XNS3_UNCSA</name>
<evidence type="ECO:0000256" key="1">
    <source>
        <dbReference type="ARBA" id="ARBA00022723"/>
    </source>
</evidence>
<dbReference type="PATRIC" id="fig|1703775.3.peg.2112"/>
<dbReference type="PANTHER" id="PTHR43534">
    <property type="entry name" value="MIND SUPERFAMILY P-LOOP ATPASE CONTAINING AN INSERTED FERREDOXIN DOMAIN"/>
    <property type="match status" value="1"/>
</dbReference>
<dbReference type="AlphaFoldDB" id="A0A0S7XNS3"/>
<dbReference type="InterPro" id="IPR027417">
    <property type="entry name" value="P-loop_NTPase"/>
</dbReference>
<dbReference type="PROSITE" id="PS00198">
    <property type="entry name" value="4FE4S_FER_1"/>
    <property type="match status" value="1"/>
</dbReference>
<feature type="domain" description="4Fe-4S ferredoxin-type" evidence="4">
    <location>
        <begin position="59"/>
        <end position="84"/>
    </location>
</feature>
<evidence type="ECO:0000313" key="6">
    <source>
        <dbReference type="Proteomes" id="UP000051861"/>
    </source>
</evidence>
<dbReference type="EMBL" id="LIZX01000215">
    <property type="protein sequence ID" value="KPJ63851.1"/>
    <property type="molecule type" value="Genomic_DNA"/>
</dbReference>
<evidence type="ECO:0000259" key="4">
    <source>
        <dbReference type="PROSITE" id="PS51379"/>
    </source>
</evidence>
<dbReference type="GO" id="GO:0046872">
    <property type="term" value="F:metal ion binding"/>
    <property type="evidence" value="ECO:0007669"/>
    <property type="project" value="UniProtKB-KW"/>
</dbReference>
<protein>
    <submittedName>
        <fullName evidence="5">(4Fe-4S)-binding protein</fullName>
    </submittedName>
</protein>
<feature type="domain" description="4Fe-4S ferredoxin-type" evidence="4">
    <location>
        <begin position="85"/>
        <end position="114"/>
    </location>
</feature>
<dbReference type="Gene3D" id="3.40.50.300">
    <property type="entry name" value="P-loop containing nucleotide triphosphate hydrolases"/>
    <property type="match status" value="1"/>
</dbReference>
<organism evidence="5 6">
    <name type="scientific">candidate division WOR-1 bacterium DG_54_3</name>
    <dbReference type="NCBI Taxonomy" id="1703775"/>
    <lineage>
        <taxon>Bacteria</taxon>
        <taxon>Bacillati</taxon>
        <taxon>Saganbacteria</taxon>
    </lineage>
</organism>
<keyword evidence="1" id="KW-0479">Metal-binding</keyword>
<gene>
    <name evidence="5" type="ORF">AMJ44_13850</name>
</gene>
<dbReference type="InterPro" id="IPR017896">
    <property type="entry name" value="4Fe4S_Fe-S-bd"/>
</dbReference>
<dbReference type="CDD" id="cd03110">
    <property type="entry name" value="SIMIBI_bact_arch"/>
    <property type="match status" value="1"/>
</dbReference>
<dbReference type="Pfam" id="PF01656">
    <property type="entry name" value="CbiA"/>
    <property type="match status" value="1"/>
</dbReference>
<evidence type="ECO:0000256" key="3">
    <source>
        <dbReference type="ARBA" id="ARBA00023014"/>
    </source>
</evidence>
<dbReference type="PANTHER" id="PTHR43534:SF1">
    <property type="entry name" value="4FE-4S CLUSTER CONTAINING PARA FAMILY ATPASE PROTEIN"/>
    <property type="match status" value="1"/>
</dbReference>
<dbReference type="SUPFAM" id="SSF52540">
    <property type="entry name" value="P-loop containing nucleoside triphosphate hydrolases"/>
    <property type="match status" value="1"/>
</dbReference>
<sequence>MKQMTIISGKGGTGKTSIAAAFAGLAKNAVFADCDVDAADLHLILKPKIKETIKFSGLKVAAKDSEKCVDCGECREACRFDAIDENFEVSAIDCEGCGVCIYVCPEDALSLVDRESGYAYISETRFGPLSHAKLNVAEETSGKLVTLVRNNARILAKKNNKDLIIIDGPPGIGCPVISSITGVDLVLIVTEPTKSGIHDLKRILGVAGHFNIPSSVCINKCDINTQQSKSIQKYCQINNIPVVGLVPYDTLFTKAMIKGKTVIEFNDGLISDVIKRMWEKVEGMLV</sequence>
<dbReference type="InterPro" id="IPR002586">
    <property type="entry name" value="CobQ/CobB/MinD/ParA_Nub-bd_dom"/>
</dbReference>